<name>B1KG05_SHEWM</name>
<dbReference type="InterPro" id="IPR037401">
    <property type="entry name" value="SnoaL-like"/>
</dbReference>
<dbReference type="Proteomes" id="UP000002168">
    <property type="component" value="Chromosome"/>
</dbReference>
<feature type="chain" id="PRO_5002766562" description="SnoaL-like domain-containing protein" evidence="1">
    <location>
        <begin position="21"/>
        <end position="276"/>
    </location>
</feature>
<reference evidence="3 4" key="1">
    <citation type="submission" date="2008-02" db="EMBL/GenBank/DDBJ databases">
        <title>Complete sequence of Shewanella woodyi ATCC 51908.</title>
        <authorList>
            <consortium name="US DOE Joint Genome Institute"/>
            <person name="Copeland A."/>
            <person name="Lucas S."/>
            <person name="Lapidus A."/>
            <person name="Glavina del Rio T."/>
            <person name="Dalin E."/>
            <person name="Tice H."/>
            <person name="Bruce D."/>
            <person name="Goodwin L."/>
            <person name="Pitluck S."/>
            <person name="Sims D."/>
            <person name="Brettin T."/>
            <person name="Detter J.C."/>
            <person name="Han C."/>
            <person name="Kuske C.R."/>
            <person name="Schmutz J."/>
            <person name="Larimer F."/>
            <person name="Land M."/>
            <person name="Hauser L."/>
            <person name="Kyrpides N."/>
            <person name="Lykidis A."/>
            <person name="Zhao J.-S."/>
            <person name="Richardson P."/>
        </authorList>
    </citation>
    <scope>NUCLEOTIDE SEQUENCE [LARGE SCALE GENOMIC DNA]</scope>
    <source>
        <strain evidence="4">ATCC 51908 / MS32</strain>
    </source>
</reference>
<feature type="domain" description="SnoaL-like" evidence="2">
    <location>
        <begin position="34"/>
        <end position="124"/>
    </location>
</feature>
<evidence type="ECO:0000259" key="2">
    <source>
        <dbReference type="Pfam" id="PF12680"/>
    </source>
</evidence>
<dbReference type="Gene3D" id="3.10.450.50">
    <property type="match status" value="2"/>
</dbReference>
<keyword evidence="4" id="KW-1185">Reference proteome</keyword>
<dbReference type="InterPro" id="IPR032710">
    <property type="entry name" value="NTF2-like_dom_sf"/>
</dbReference>
<dbReference type="SUPFAM" id="SSF54427">
    <property type="entry name" value="NTF2-like"/>
    <property type="match status" value="2"/>
</dbReference>
<keyword evidence="1" id="KW-0732">Signal</keyword>
<dbReference type="STRING" id="392500.Swoo_2434"/>
<organism evidence="3 4">
    <name type="scientific">Shewanella woodyi (strain ATCC 51908 / MS32)</name>
    <dbReference type="NCBI Taxonomy" id="392500"/>
    <lineage>
        <taxon>Bacteria</taxon>
        <taxon>Pseudomonadati</taxon>
        <taxon>Pseudomonadota</taxon>
        <taxon>Gammaproteobacteria</taxon>
        <taxon>Alteromonadales</taxon>
        <taxon>Shewanellaceae</taxon>
        <taxon>Shewanella</taxon>
    </lineage>
</organism>
<protein>
    <recommendedName>
        <fullName evidence="2">SnoaL-like domain-containing protein</fullName>
    </recommendedName>
</protein>
<evidence type="ECO:0000313" key="3">
    <source>
        <dbReference type="EMBL" id="ACA86712.1"/>
    </source>
</evidence>
<evidence type="ECO:0000256" key="1">
    <source>
        <dbReference type="SAM" id="SignalP"/>
    </source>
</evidence>
<feature type="domain" description="SnoaL-like" evidence="2">
    <location>
        <begin position="166"/>
        <end position="258"/>
    </location>
</feature>
<dbReference type="Pfam" id="PF12680">
    <property type="entry name" value="SnoaL_2"/>
    <property type="match status" value="2"/>
</dbReference>
<sequence precursor="true">MKKSIIAAASAVIASAAVLADTPKGVAVAEMASLFKDFDKVQAAATMAPDLIQHNQAVPNGAAVLIDLIPTLKESGISATTHRLISEGNMVVAHNEYKNAKVFGGDHLAAFDVFRIEDGKVAEHWDNLTPVTAPNPSGRTQFDGTTVVTDLDKTAENKAVVTSFVYDVLHGKAPDKITDYVSTETYLQHNSGVADGLDGLGEAIKAMADAGLSMTYSDTHMIIAEGNFVFTASEGEFSGDHVAFYDLFRVDGGKIVEHWDVIQTISEKSANDSGKF</sequence>
<dbReference type="EMBL" id="CP000961">
    <property type="protein sequence ID" value="ACA86712.1"/>
    <property type="molecule type" value="Genomic_DNA"/>
</dbReference>
<dbReference type="eggNOG" id="COG4922">
    <property type="taxonomic scope" value="Bacteria"/>
</dbReference>
<feature type="signal peptide" evidence="1">
    <location>
        <begin position="1"/>
        <end position="20"/>
    </location>
</feature>
<dbReference type="AlphaFoldDB" id="B1KG05"/>
<dbReference type="RefSeq" id="WP_012325054.1">
    <property type="nucleotide sequence ID" value="NC_010506.1"/>
</dbReference>
<gene>
    <name evidence="3" type="ordered locus">Swoo_2434</name>
</gene>
<evidence type="ECO:0000313" key="4">
    <source>
        <dbReference type="Proteomes" id="UP000002168"/>
    </source>
</evidence>
<dbReference type="KEGG" id="swd:Swoo_2434"/>
<accession>B1KG05</accession>
<dbReference type="HOGENOM" id="CLU_073327_1_0_6"/>
<proteinExistence type="predicted"/>